<keyword evidence="4" id="KW-1185">Reference proteome</keyword>
<dbReference type="PANTHER" id="PTHR48073:SF2">
    <property type="entry name" value="O-SUCCINYLBENZOATE SYNTHASE"/>
    <property type="match status" value="1"/>
</dbReference>
<name>A0ABP8EVN1_9MICO</name>
<dbReference type="RefSeq" id="WP_345041470.1">
    <property type="nucleotide sequence ID" value="NZ_BAABBA010000011.1"/>
</dbReference>
<dbReference type="Gene3D" id="3.20.20.120">
    <property type="entry name" value="Enolase-like C-terminal domain"/>
    <property type="match status" value="1"/>
</dbReference>
<dbReference type="SMART" id="SM00922">
    <property type="entry name" value="MR_MLE"/>
    <property type="match status" value="1"/>
</dbReference>
<dbReference type="SUPFAM" id="SSF51604">
    <property type="entry name" value="Enolase C-terminal domain-like"/>
    <property type="match status" value="1"/>
</dbReference>
<dbReference type="Gene3D" id="3.30.390.10">
    <property type="entry name" value="Enolase-like, N-terminal domain"/>
    <property type="match status" value="1"/>
</dbReference>
<evidence type="ECO:0000313" key="3">
    <source>
        <dbReference type="EMBL" id="GAA4288049.1"/>
    </source>
</evidence>
<dbReference type="PANTHER" id="PTHR48073">
    <property type="entry name" value="O-SUCCINYLBENZOATE SYNTHASE-RELATED"/>
    <property type="match status" value="1"/>
</dbReference>
<evidence type="ECO:0000259" key="2">
    <source>
        <dbReference type="SMART" id="SM00922"/>
    </source>
</evidence>
<evidence type="ECO:0000256" key="1">
    <source>
        <dbReference type="ARBA" id="ARBA00022723"/>
    </source>
</evidence>
<dbReference type="Pfam" id="PF13378">
    <property type="entry name" value="MR_MLE_C"/>
    <property type="match status" value="1"/>
</dbReference>
<dbReference type="InterPro" id="IPR029065">
    <property type="entry name" value="Enolase_C-like"/>
</dbReference>
<dbReference type="SUPFAM" id="SSF54826">
    <property type="entry name" value="Enolase N-terminal domain-like"/>
    <property type="match status" value="1"/>
</dbReference>
<sequence>MPVTDVTVSATAVRFRTVRLDHPFVISGRPIDAFTVAEVDATVTGAGGRTATGTGATVLSVPWAWPESTLDPAGRDAVLRALTEELAAAVVGLGPADPVELWRHLEAGLAARLRARTGRPPVPRLAGHLALGAVDNAVHDAWARAAGLPATAMYGPDHLARDLGWLDASLAGHLPGAHLVAPAAHLPVQHVVGLGDPLTDDDARENGARSLTAWLAAEGIRSLKVKVAGADPADDARRVAAVHAAAASAVGPVEISLDPNEGYADLGAALEMLDALAADAPEAAASLTYLEQPVPRDAEPDPAAVRRLTARVPALLDEAFTDVAALPAVREQGWSGVVVKAAKGQTPALLAHTYAQVNGLAVTVQDLTAVGLALAHSARLAASLRRTWDHLEYNSRQYAPAANADLAARAPDLVAVGDGRVRPPHARVPGLYQLEHA</sequence>
<evidence type="ECO:0000313" key="4">
    <source>
        <dbReference type="Proteomes" id="UP001499841"/>
    </source>
</evidence>
<dbReference type="InterPro" id="IPR029017">
    <property type="entry name" value="Enolase-like_N"/>
</dbReference>
<dbReference type="InterPro" id="IPR036849">
    <property type="entry name" value="Enolase-like_C_sf"/>
</dbReference>
<accession>A0ABP8EVN1</accession>
<dbReference type="InterPro" id="IPR013342">
    <property type="entry name" value="Mandelate_racemase_C"/>
</dbReference>
<gene>
    <name evidence="3" type="ORF">GCM10022262_24090</name>
</gene>
<reference evidence="4" key="1">
    <citation type="journal article" date="2019" name="Int. J. Syst. Evol. Microbiol.">
        <title>The Global Catalogue of Microorganisms (GCM) 10K type strain sequencing project: providing services to taxonomists for standard genome sequencing and annotation.</title>
        <authorList>
            <consortium name="The Broad Institute Genomics Platform"/>
            <consortium name="The Broad Institute Genome Sequencing Center for Infectious Disease"/>
            <person name="Wu L."/>
            <person name="Ma J."/>
        </authorList>
    </citation>
    <scope>NUCLEOTIDE SEQUENCE [LARGE SCALE GENOMIC DNA]</scope>
    <source>
        <strain evidence="4">JCM 17459</strain>
    </source>
</reference>
<organism evidence="3 4">
    <name type="scientific">Georgenia daeguensis</name>
    <dbReference type="NCBI Taxonomy" id="908355"/>
    <lineage>
        <taxon>Bacteria</taxon>
        <taxon>Bacillati</taxon>
        <taxon>Actinomycetota</taxon>
        <taxon>Actinomycetes</taxon>
        <taxon>Micrococcales</taxon>
        <taxon>Bogoriellaceae</taxon>
        <taxon>Georgenia</taxon>
    </lineage>
</organism>
<dbReference type="EMBL" id="BAABBA010000011">
    <property type="protein sequence ID" value="GAA4288049.1"/>
    <property type="molecule type" value="Genomic_DNA"/>
</dbReference>
<proteinExistence type="predicted"/>
<feature type="domain" description="Mandelate racemase/muconate lactonizing enzyme C-terminal" evidence="2">
    <location>
        <begin position="205"/>
        <end position="315"/>
    </location>
</feature>
<comment type="caution">
    <text evidence="3">The sequence shown here is derived from an EMBL/GenBank/DDBJ whole genome shotgun (WGS) entry which is preliminary data.</text>
</comment>
<dbReference type="Proteomes" id="UP001499841">
    <property type="component" value="Unassembled WGS sequence"/>
</dbReference>
<protein>
    <submittedName>
        <fullName evidence="3">Mandelate racemase/muconate lactonizing enzyme family protein</fullName>
    </submittedName>
</protein>
<keyword evidence="1" id="KW-0479">Metal-binding</keyword>